<proteinExistence type="predicted"/>
<dbReference type="AlphaFoldDB" id="A0A8J1TY07"/>
<feature type="region of interest" description="Disordered" evidence="1">
    <location>
        <begin position="86"/>
        <end position="166"/>
    </location>
</feature>
<evidence type="ECO:0000256" key="1">
    <source>
        <dbReference type="SAM" id="MobiDB-lite"/>
    </source>
</evidence>
<dbReference type="EMBL" id="CAIIXF020000010">
    <property type="protein sequence ID" value="CAH1796834.1"/>
    <property type="molecule type" value="Genomic_DNA"/>
</dbReference>
<name>A0A8J1TY07_OWEFU</name>
<sequence length="453" mass="51575">MSKEYQLLSEAIQKIGRDEWEDKPLHVIERSIKDFDDKLGILKDRIDSQPKVYASSLSTWLRALNQMKQTYDFPRHPKTYRCIEKAEGKLERRERERSPVKYPQSEHQDEDMETDSYETQPSRRTHGHSGPETRSTTGAHGYDHHSTGVHGHTTQLTHGGRNFSNSDVPIEEKTLYQKSVQMANYAKDKVTGVFSGQGTGNPANSGYYEDEHMRYADAGNPYIRGQQQTTLQMHRSLQASKQMAYDVYANVVTAIEELEAREINGKTTEAKDISGKSKKKKVPRSGAHLPDQGFKDFRAVKEGVKAQLIIFQTHLKNCPPGVVAEIRDELKERTMGWMAVRQEHNLPESEADKMAGKLFEILATGQTPHSYSKSQLERGTMSGRELNENFGKIMVGNHKRAELDRNFREDPDRKAEIPNIRSGNYPHYGAERMSNTYPNVASHLGPYHASDLR</sequence>
<feature type="compositionally biased region" description="Polar residues" evidence="1">
    <location>
        <begin position="152"/>
        <end position="166"/>
    </location>
</feature>
<gene>
    <name evidence="2" type="ORF">OFUS_LOCUS21201</name>
</gene>
<evidence type="ECO:0000313" key="2">
    <source>
        <dbReference type="EMBL" id="CAH1796834.1"/>
    </source>
</evidence>
<comment type="caution">
    <text evidence="2">The sequence shown here is derived from an EMBL/GenBank/DDBJ whole genome shotgun (WGS) entry which is preliminary data.</text>
</comment>
<reference evidence="2" key="1">
    <citation type="submission" date="2022-03" db="EMBL/GenBank/DDBJ databases">
        <authorList>
            <person name="Martin C."/>
        </authorList>
    </citation>
    <scope>NUCLEOTIDE SEQUENCE</scope>
</reference>
<feature type="region of interest" description="Disordered" evidence="1">
    <location>
        <begin position="269"/>
        <end position="290"/>
    </location>
</feature>
<accession>A0A8J1TY07</accession>
<dbReference type="Proteomes" id="UP000749559">
    <property type="component" value="Unassembled WGS sequence"/>
</dbReference>
<feature type="compositionally biased region" description="Basic and acidic residues" evidence="1">
    <location>
        <begin position="86"/>
        <end position="107"/>
    </location>
</feature>
<keyword evidence="3" id="KW-1185">Reference proteome</keyword>
<organism evidence="2 3">
    <name type="scientific">Owenia fusiformis</name>
    <name type="common">Polychaete worm</name>
    <dbReference type="NCBI Taxonomy" id="6347"/>
    <lineage>
        <taxon>Eukaryota</taxon>
        <taxon>Metazoa</taxon>
        <taxon>Spiralia</taxon>
        <taxon>Lophotrochozoa</taxon>
        <taxon>Annelida</taxon>
        <taxon>Polychaeta</taxon>
        <taxon>Sedentaria</taxon>
        <taxon>Canalipalpata</taxon>
        <taxon>Sabellida</taxon>
        <taxon>Oweniida</taxon>
        <taxon>Oweniidae</taxon>
        <taxon>Owenia</taxon>
    </lineage>
</organism>
<protein>
    <submittedName>
        <fullName evidence="2">Uncharacterized protein</fullName>
    </submittedName>
</protein>
<evidence type="ECO:0000313" key="3">
    <source>
        <dbReference type="Proteomes" id="UP000749559"/>
    </source>
</evidence>
<dbReference type="OrthoDB" id="5988260at2759"/>